<proteinExistence type="predicted"/>
<organism evidence="1 2">
    <name type="scientific">Granulicella rosea</name>
    <dbReference type="NCBI Taxonomy" id="474952"/>
    <lineage>
        <taxon>Bacteria</taxon>
        <taxon>Pseudomonadati</taxon>
        <taxon>Acidobacteriota</taxon>
        <taxon>Terriglobia</taxon>
        <taxon>Terriglobales</taxon>
        <taxon>Acidobacteriaceae</taxon>
        <taxon>Granulicella</taxon>
    </lineage>
</organism>
<protein>
    <recommendedName>
        <fullName evidence="3">DUF5076 domain-containing protein</fullName>
    </recommendedName>
</protein>
<evidence type="ECO:0000313" key="1">
    <source>
        <dbReference type="EMBL" id="SNT32545.1"/>
    </source>
</evidence>
<evidence type="ECO:0000313" key="2">
    <source>
        <dbReference type="Proteomes" id="UP000198356"/>
    </source>
</evidence>
<dbReference type="OrthoDB" id="284440at2"/>
<reference evidence="1 2" key="1">
    <citation type="submission" date="2017-06" db="EMBL/GenBank/DDBJ databases">
        <authorList>
            <person name="Kim H.J."/>
            <person name="Triplett B.A."/>
        </authorList>
    </citation>
    <scope>NUCLEOTIDE SEQUENCE [LARGE SCALE GENOMIC DNA]</scope>
    <source>
        <strain evidence="1 2">DSM 18704</strain>
    </source>
</reference>
<dbReference type="RefSeq" id="WP_089409804.1">
    <property type="nucleotide sequence ID" value="NZ_FZOU01000007.1"/>
</dbReference>
<dbReference type="EMBL" id="FZOU01000007">
    <property type="protein sequence ID" value="SNT32545.1"/>
    <property type="molecule type" value="Genomic_DNA"/>
</dbReference>
<sequence length="101" mass="11317">MASTEKQLDIPEAALEDKGAFELLRVWVADRSQQITLRGGVWEDPGAWGVMLADLAQNIVTIHAENDPKIDEETFLTKLLEGFDDEIDRVMDEIQGYTPQG</sequence>
<dbReference type="AlphaFoldDB" id="A0A239LQ94"/>
<evidence type="ECO:0008006" key="3">
    <source>
        <dbReference type="Google" id="ProtNLM"/>
    </source>
</evidence>
<gene>
    <name evidence="1" type="ORF">SAMN05421770_107196</name>
</gene>
<dbReference type="Gene3D" id="3.30.2370.10">
    <property type="entry name" value="putative pyruvate dehydrogenase"/>
    <property type="match status" value="1"/>
</dbReference>
<accession>A0A239LQ94</accession>
<dbReference type="Pfam" id="PF16826">
    <property type="entry name" value="DUF5076"/>
    <property type="match status" value="1"/>
</dbReference>
<name>A0A239LQ94_9BACT</name>
<dbReference type="InterPro" id="IPR031796">
    <property type="entry name" value="DUF5076"/>
</dbReference>
<dbReference type="Proteomes" id="UP000198356">
    <property type="component" value="Unassembled WGS sequence"/>
</dbReference>
<keyword evidence="2" id="KW-1185">Reference proteome</keyword>